<evidence type="ECO:0000313" key="1">
    <source>
        <dbReference type="EMBL" id="KAF9486658.1"/>
    </source>
</evidence>
<dbReference type="EMBL" id="MU155040">
    <property type="protein sequence ID" value="KAF9486658.1"/>
    <property type="molecule type" value="Genomic_DNA"/>
</dbReference>
<comment type="caution">
    <text evidence="1">The sequence shown here is derived from an EMBL/GenBank/DDBJ whole genome shotgun (WGS) entry which is preliminary data.</text>
</comment>
<accession>A0A9P5ZGF1</accession>
<sequence>MINGAYTSAAPNSRPTATNTSTTMTILLIVSSILSTPRRHAERRALVAAAEEALIKWKGRIEAALGYDAAQVEQWIIV</sequence>
<proteinExistence type="predicted"/>
<reference evidence="1" key="1">
    <citation type="submission" date="2020-11" db="EMBL/GenBank/DDBJ databases">
        <authorList>
            <consortium name="DOE Joint Genome Institute"/>
            <person name="Ahrendt S."/>
            <person name="Riley R."/>
            <person name="Andreopoulos W."/>
            <person name="Labutti K."/>
            <person name="Pangilinan J."/>
            <person name="Ruiz-Duenas F.J."/>
            <person name="Barrasa J.M."/>
            <person name="Sanchez-Garcia M."/>
            <person name="Camarero S."/>
            <person name="Miyauchi S."/>
            <person name="Serrano A."/>
            <person name="Linde D."/>
            <person name="Babiker R."/>
            <person name="Drula E."/>
            <person name="Ayuso-Fernandez I."/>
            <person name="Pacheco R."/>
            <person name="Padilla G."/>
            <person name="Ferreira P."/>
            <person name="Barriuso J."/>
            <person name="Kellner H."/>
            <person name="Castanera R."/>
            <person name="Alfaro M."/>
            <person name="Ramirez L."/>
            <person name="Pisabarro A.G."/>
            <person name="Kuo A."/>
            <person name="Tritt A."/>
            <person name="Lipzen A."/>
            <person name="He G."/>
            <person name="Yan M."/>
            <person name="Ng V."/>
            <person name="Cullen D."/>
            <person name="Martin F."/>
            <person name="Rosso M.-N."/>
            <person name="Henrissat B."/>
            <person name="Hibbett D."/>
            <person name="Martinez A.T."/>
            <person name="Grigoriev I.V."/>
        </authorList>
    </citation>
    <scope>NUCLEOTIDE SEQUENCE</scope>
    <source>
        <strain evidence="1">ATCC 90797</strain>
    </source>
</reference>
<dbReference type="AlphaFoldDB" id="A0A9P5ZGF1"/>
<organism evidence="1 2">
    <name type="scientific">Pleurotus eryngii</name>
    <name type="common">Boletus of the steppes</name>
    <dbReference type="NCBI Taxonomy" id="5323"/>
    <lineage>
        <taxon>Eukaryota</taxon>
        <taxon>Fungi</taxon>
        <taxon>Dikarya</taxon>
        <taxon>Basidiomycota</taxon>
        <taxon>Agaricomycotina</taxon>
        <taxon>Agaricomycetes</taxon>
        <taxon>Agaricomycetidae</taxon>
        <taxon>Agaricales</taxon>
        <taxon>Pleurotineae</taxon>
        <taxon>Pleurotaceae</taxon>
        <taxon>Pleurotus</taxon>
    </lineage>
</organism>
<keyword evidence="2" id="KW-1185">Reference proteome</keyword>
<evidence type="ECO:0000313" key="2">
    <source>
        <dbReference type="Proteomes" id="UP000807025"/>
    </source>
</evidence>
<name>A0A9P5ZGF1_PLEER</name>
<protein>
    <submittedName>
        <fullName evidence="1">Uncharacterized protein</fullName>
    </submittedName>
</protein>
<dbReference type="Proteomes" id="UP000807025">
    <property type="component" value="Unassembled WGS sequence"/>
</dbReference>
<gene>
    <name evidence="1" type="ORF">BDN71DRAFT_1514768</name>
</gene>